<evidence type="ECO:0000259" key="3">
    <source>
        <dbReference type="Pfam" id="PF00920"/>
    </source>
</evidence>
<protein>
    <submittedName>
        <fullName evidence="5">Dihydroxy-acid dehydratase</fullName>
        <ecNumber evidence="5">4.2.1.9</ecNumber>
    </submittedName>
</protein>
<dbReference type="Gene3D" id="3.50.30.80">
    <property type="entry name" value="IlvD/EDD C-terminal domain-like"/>
    <property type="match status" value="1"/>
</dbReference>
<dbReference type="PROSITE" id="PS00887">
    <property type="entry name" value="ILVD_EDD_2"/>
    <property type="match status" value="1"/>
</dbReference>
<evidence type="ECO:0000259" key="4">
    <source>
        <dbReference type="Pfam" id="PF24877"/>
    </source>
</evidence>
<dbReference type="PANTHER" id="PTHR43661:SF3">
    <property type="entry name" value="D-XYLONATE DEHYDRATASE YAGF-RELATED"/>
    <property type="match status" value="1"/>
</dbReference>
<dbReference type="PROSITE" id="PS00886">
    <property type="entry name" value="ILVD_EDD_1"/>
    <property type="match status" value="1"/>
</dbReference>
<feature type="domain" description="Dihydroxy-acid/6-phosphogluconate dehydratase N-terminal" evidence="3">
    <location>
        <begin position="82"/>
        <end position="388"/>
    </location>
</feature>
<evidence type="ECO:0000256" key="2">
    <source>
        <dbReference type="ARBA" id="ARBA00023239"/>
    </source>
</evidence>
<comment type="caution">
    <text evidence="5">The sequence shown here is derived from an EMBL/GenBank/DDBJ whole genome shotgun (WGS) entry which is preliminary data.</text>
</comment>
<dbReference type="EC" id="4.2.1.9" evidence="5"/>
<name>A0A5C5WPT9_9BACT</name>
<dbReference type="OrthoDB" id="9807077at2"/>
<dbReference type="GO" id="GO:0004160">
    <property type="term" value="F:dihydroxy-acid dehydratase activity"/>
    <property type="evidence" value="ECO:0007669"/>
    <property type="project" value="UniProtKB-EC"/>
</dbReference>
<dbReference type="InterPro" id="IPR020558">
    <property type="entry name" value="DiOHA_6PGluconate_deHydtase_CS"/>
</dbReference>
<proteinExistence type="inferred from homology"/>
<dbReference type="GO" id="GO:0050401">
    <property type="term" value="F:xylonate dehydratase activity"/>
    <property type="evidence" value="ECO:0007669"/>
    <property type="project" value="InterPro"/>
</dbReference>
<dbReference type="Pfam" id="PF00920">
    <property type="entry name" value="ILVD_EDD_N"/>
    <property type="match status" value="1"/>
</dbReference>
<dbReference type="NCBIfam" id="TIGR03432">
    <property type="entry name" value="yjhG_yagF"/>
    <property type="match status" value="1"/>
</dbReference>
<accession>A0A5C5WPT9</accession>
<dbReference type="GO" id="GO:0005829">
    <property type="term" value="C:cytosol"/>
    <property type="evidence" value="ECO:0007669"/>
    <property type="project" value="TreeGrafter"/>
</dbReference>
<dbReference type="EMBL" id="SJPI01000001">
    <property type="protein sequence ID" value="TWT52450.1"/>
    <property type="molecule type" value="Genomic_DNA"/>
</dbReference>
<dbReference type="Pfam" id="PF24877">
    <property type="entry name" value="ILV_EDD_C"/>
    <property type="match status" value="1"/>
</dbReference>
<dbReference type="RefSeq" id="WP_146512824.1">
    <property type="nucleotide sequence ID" value="NZ_SJPI01000001.1"/>
</dbReference>
<dbReference type="InterPro" id="IPR042096">
    <property type="entry name" value="Dihydro-acid_dehy_C"/>
</dbReference>
<dbReference type="InterPro" id="IPR037237">
    <property type="entry name" value="IlvD/EDD_N"/>
</dbReference>
<gene>
    <name evidence="5" type="primary">ilvD_1</name>
    <name evidence="5" type="ORF">Pla22_00740</name>
</gene>
<feature type="domain" description="Dihydroxy-acid/6-phosphogluconate dehydratase C-terminal" evidence="4">
    <location>
        <begin position="437"/>
        <end position="580"/>
    </location>
</feature>
<comment type="similarity">
    <text evidence="1">Belongs to the IlvD/Edd family.</text>
</comment>
<dbReference type="PANTHER" id="PTHR43661">
    <property type="entry name" value="D-XYLONATE DEHYDRATASE"/>
    <property type="match status" value="1"/>
</dbReference>
<evidence type="ECO:0000313" key="5">
    <source>
        <dbReference type="EMBL" id="TWT52450.1"/>
    </source>
</evidence>
<dbReference type="Proteomes" id="UP000316598">
    <property type="component" value="Unassembled WGS sequence"/>
</dbReference>
<evidence type="ECO:0000256" key="1">
    <source>
        <dbReference type="ARBA" id="ARBA00006486"/>
    </source>
</evidence>
<dbReference type="InterPro" id="IPR017798">
    <property type="entry name" value="Dehydratase_YjhG/YagF"/>
</dbReference>
<dbReference type="InterPro" id="IPR000581">
    <property type="entry name" value="ILV_EDD_N"/>
</dbReference>
<keyword evidence="2 5" id="KW-0456">Lyase</keyword>
<dbReference type="SUPFAM" id="SSF143975">
    <property type="entry name" value="IlvD/EDD N-terminal domain-like"/>
    <property type="match status" value="1"/>
</dbReference>
<dbReference type="AlphaFoldDB" id="A0A5C5WPT9"/>
<keyword evidence="6" id="KW-1185">Reference proteome</keyword>
<evidence type="ECO:0000313" key="6">
    <source>
        <dbReference type="Proteomes" id="UP000316598"/>
    </source>
</evidence>
<sequence length="638" mass="67594">MNTYFDAIDPETLKTNASGPTGSLPLSDEILKTWTSGDLFGLTQSVGMGFDPRRVLGDQYLILSTQGGVRAPDGTPVALGYHTGHWEVGLLVQAAAEQVCAHDGVPFAAFVSDPCDGRSQGTHGMFDSLPYRNDAAITMRRLIRSLPRRKGVIGIATCDKGLPAMMMALAGCGDLANVLVPGGVTLPPTQGEDAGKVQTIGARYSRGEMSLEEASLEGCRACGTPGGGCQFLGTAATSQVVAEALGMTVPHAALAASGQPIWTKLARDSADASRQMHERGVAMKDILTDDALFNAMLIHAAVGGSTNLLLHIPAIAHAAGLKRPGADEFRKINQLVPRFVDCLPNGPVGHPTVQMFLAGGVPEVAWHLRELGLLKADAKTVTGMTWNEILDQWRTCERREVCRERLREADGVNPDDVIIPPAEARRRGLTSTVCFPSGNLCPEGSVIKATSIDPSVIDDDGVYRKRGPARVFVRESDAIAAIKAQSEPAIKAGDVIVLIGRGPIGCGMEETYQITSALKYLSFGKEVALVTDARFSGVSTGACIGHVGPEALAGGPIAKVRDGDEIEIEINTRTMDGRVHFVAGDAMLDARDPHPDLGADPNVPDDTRLWAALQQVGGGTWGGCVYDPDEIIKRLTRS</sequence>
<dbReference type="InterPro" id="IPR056740">
    <property type="entry name" value="ILV_EDD_C"/>
</dbReference>
<reference evidence="5 6" key="1">
    <citation type="submission" date="2019-02" db="EMBL/GenBank/DDBJ databases">
        <title>Deep-cultivation of Planctomycetes and their phenomic and genomic characterization uncovers novel biology.</title>
        <authorList>
            <person name="Wiegand S."/>
            <person name="Jogler M."/>
            <person name="Boedeker C."/>
            <person name="Pinto D."/>
            <person name="Vollmers J."/>
            <person name="Rivas-Marin E."/>
            <person name="Kohn T."/>
            <person name="Peeters S.H."/>
            <person name="Heuer A."/>
            <person name="Rast P."/>
            <person name="Oberbeckmann S."/>
            <person name="Bunk B."/>
            <person name="Jeske O."/>
            <person name="Meyerdierks A."/>
            <person name="Storesund J.E."/>
            <person name="Kallscheuer N."/>
            <person name="Luecker S."/>
            <person name="Lage O.M."/>
            <person name="Pohl T."/>
            <person name="Merkel B.J."/>
            <person name="Hornburger P."/>
            <person name="Mueller R.-W."/>
            <person name="Bruemmer F."/>
            <person name="Labrenz M."/>
            <person name="Spormann A.M."/>
            <person name="Op Den Camp H."/>
            <person name="Overmann J."/>
            <person name="Amann R."/>
            <person name="Jetten M.S.M."/>
            <person name="Mascher T."/>
            <person name="Medema M.H."/>
            <person name="Devos D.P."/>
            <person name="Kaster A.-K."/>
            <person name="Ovreas L."/>
            <person name="Rohde M."/>
            <person name="Galperin M.Y."/>
            <person name="Jogler C."/>
        </authorList>
    </citation>
    <scope>NUCLEOTIDE SEQUENCE [LARGE SCALE GENOMIC DNA]</scope>
    <source>
        <strain evidence="5 6">Pla22</strain>
    </source>
</reference>
<organism evidence="5 6">
    <name type="scientific">Rubripirellula amarantea</name>
    <dbReference type="NCBI Taxonomy" id="2527999"/>
    <lineage>
        <taxon>Bacteria</taxon>
        <taxon>Pseudomonadati</taxon>
        <taxon>Planctomycetota</taxon>
        <taxon>Planctomycetia</taxon>
        <taxon>Pirellulales</taxon>
        <taxon>Pirellulaceae</taxon>
        <taxon>Rubripirellula</taxon>
    </lineage>
</organism>
<dbReference type="SUPFAM" id="SSF52016">
    <property type="entry name" value="LeuD/IlvD-like"/>
    <property type="match status" value="1"/>
</dbReference>